<sequence length="220" mass="24669">MAEVPPPPKGWKVEYAKSGRAMCKTCDTAIAKDCLRIAKVEKSFQYDGLMMVNVLKTRPGFLSSVKIRMISIGKLWHHMDCIQSKPGILKSLDDIEGVDEIRLEDSQKLKKYVEDGGEVEEAEVEEDPAPGDGEYACEISKSSRAACKSCKEKISKGEVRVSTIVETGRFGKVPAWRHAKCFVELGWWKEPIEDLPGWENIGADNQKQIHDLVKTGNMKR</sequence>
<feature type="domain" description="PARP-type" evidence="6">
    <location>
        <begin position="11"/>
        <end position="117"/>
    </location>
</feature>
<dbReference type="EMBL" id="LVLJ01000036">
    <property type="protein sequence ID" value="OAE35921.1"/>
    <property type="molecule type" value="Genomic_DNA"/>
</dbReference>
<dbReference type="Pfam" id="PF00645">
    <property type="entry name" value="zf-PARP"/>
    <property type="match status" value="1"/>
</dbReference>
<evidence type="ECO:0000259" key="6">
    <source>
        <dbReference type="PROSITE" id="PS50064"/>
    </source>
</evidence>
<comment type="caution">
    <text evidence="7">The sequence shown here is derived from an EMBL/GenBank/DDBJ whole genome shotgun (WGS) entry which is preliminary data.</text>
</comment>
<evidence type="ECO:0000256" key="4">
    <source>
        <dbReference type="ARBA" id="ARBA00022833"/>
    </source>
</evidence>
<keyword evidence="3" id="KW-0863">Zinc-finger</keyword>
<dbReference type="SUPFAM" id="SSF57716">
    <property type="entry name" value="Glucocorticoid receptor-like (DNA-binding domain)"/>
    <property type="match status" value="3"/>
</dbReference>
<dbReference type="AlphaFoldDB" id="A0A176WTK0"/>
<dbReference type="InterPro" id="IPR036957">
    <property type="entry name" value="Znf_PARP_sf"/>
</dbReference>
<keyword evidence="2" id="KW-0479">Metal-binding</keyword>
<proteinExistence type="predicted"/>
<evidence type="ECO:0000313" key="7">
    <source>
        <dbReference type="EMBL" id="OAE35921.1"/>
    </source>
</evidence>
<evidence type="ECO:0000256" key="1">
    <source>
        <dbReference type="ARBA" id="ARBA00004123"/>
    </source>
</evidence>
<dbReference type="SMART" id="SM01336">
    <property type="entry name" value="zf-PARP"/>
    <property type="match status" value="2"/>
</dbReference>
<organism evidence="7 8">
    <name type="scientific">Marchantia polymorpha subsp. ruderalis</name>
    <dbReference type="NCBI Taxonomy" id="1480154"/>
    <lineage>
        <taxon>Eukaryota</taxon>
        <taxon>Viridiplantae</taxon>
        <taxon>Streptophyta</taxon>
        <taxon>Embryophyta</taxon>
        <taxon>Marchantiophyta</taxon>
        <taxon>Marchantiopsida</taxon>
        <taxon>Marchantiidae</taxon>
        <taxon>Marchantiales</taxon>
        <taxon>Marchantiaceae</taxon>
        <taxon>Marchantia</taxon>
    </lineage>
</organism>
<dbReference type="InterPro" id="IPR001510">
    <property type="entry name" value="Znf_PARP"/>
</dbReference>
<reference evidence="7" key="1">
    <citation type="submission" date="2016-03" db="EMBL/GenBank/DDBJ databases">
        <title>Mechanisms controlling the formation of the plant cell surface in tip-growing cells are functionally conserved among land plants.</title>
        <authorList>
            <person name="Honkanen S."/>
            <person name="Jones V.A."/>
            <person name="Morieri G."/>
            <person name="Champion C."/>
            <person name="Hetherington A.J."/>
            <person name="Kelly S."/>
            <person name="Saint-Marcoux D."/>
            <person name="Proust H."/>
            <person name="Prescott H."/>
            <person name="Dolan L."/>
        </authorList>
    </citation>
    <scope>NUCLEOTIDE SEQUENCE [LARGE SCALE GENOMIC DNA]</scope>
    <source>
        <tissue evidence="7">Whole gametophyte</tissue>
    </source>
</reference>
<keyword evidence="4" id="KW-0862">Zinc</keyword>
<name>A0A176WTK0_MARPO</name>
<dbReference type="GO" id="GO:0005634">
    <property type="term" value="C:nucleus"/>
    <property type="evidence" value="ECO:0007669"/>
    <property type="project" value="UniProtKB-SubCell"/>
</dbReference>
<dbReference type="GO" id="GO:0003677">
    <property type="term" value="F:DNA binding"/>
    <property type="evidence" value="ECO:0007669"/>
    <property type="project" value="InterPro"/>
</dbReference>
<comment type="subcellular location">
    <subcellularLocation>
        <location evidence="1">Nucleus</location>
    </subcellularLocation>
</comment>
<feature type="domain" description="PARP-type" evidence="6">
    <location>
        <begin position="135"/>
        <end position="217"/>
    </location>
</feature>
<evidence type="ECO:0000313" key="8">
    <source>
        <dbReference type="Proteomes" id="UP000077202"/>
    </source>
</evidence>
<dbReference type="GO" id="GO:0008270">
    <property type="term" value="F:zinc ion binding"/>
    <property type="evidence" value="ECO:0007669"/>
    <property type="project" value="UniProtKB-KW"/>
</dbReference>
<evidence type="ECO:0000256" key="3">
    <source>
        <dbReference type="ARBA" id="ARBA00022771"/>
    </source>
</evidence>
<evidence type="ECO:0000256" key="5">
    <source>
        <dbReference type="ARBA" id="ARBA00023242"/>
    </source>
</evidence>
<accession>A0A176WTK0</accession>
<keyword evidence="5" id="KW-0539">Nucleus</keyword>
<dbReference type="Gene3D" id="3.30.1740.10">
    <property type="entry name" value="Zinc finger, PARP-type"/>
    <property type="match status" value="2"/>
</dbReference>
<evidence type="ECO:0000256" key="2">
    <source>
        <dbReference type="ARBA" id="ARBA00022723"/>
    </source>
</evidence>
<keyword evidence="8" id="KW-1185">Reference proteome</keyword>
<dbReference type="Proteomes" id="UP000077202">
    <property type="component" value="Unassembled WGS sequence"/>
</dbReference>
<dbReference type="PROSITE" id="PS50064">
    <property type="entry name" value="ZF_PARP_2"/>
    <property type="match status" value="2"/>
</dbReference>
<gene>
    <name evidence="7" type="ORF">AXG93_879s1110</name>
</gene>
<protein>
    <recommendedName>
        <fullName evidence="6">PARP-type domain-containing protein</fullName>
    </recommendedName>
</protein>